<organism evidence="6 7">
    <name type="scientific">Sanguibacter biliveldensis</name>
    <dbReference type="NCBI Taxonomy" id="3030830"/>
    <lineage>
        <taxon>Bacteria</taxon>
        <taxon>Bacillati</taxon>
        <taxon>Actinomycetota</taxon>
        <taxon>Actinomycetes</taxon>
        <taxon>Micrococcales</taxon>
        <taxon>Sanguibacteraceae</taxon>
        <taxon>Sanguibacter</taxon>
    </lineage>
</organism>
<dbReference type="Gene3D" id="3.40.50.1360">
    <property type="match status" value="1"/>
</dbReference>
<proteinExistence type="predicted"/>
<feature type="region of interest" description="Disordered" evidence="4">
    <location>
        <begin position="53"/>
        <end position="105"/>
    </location>
</feature>
<dbReference type="AlphaFoldDB" id="A0AAF0Z7J0"/>
<sequence>MLVNDRRARVLDEVTRRGSVTVAELASILGVSGMTVRRDLDVLARQGVLDKVHGGATAPRGSTGLGTYDPSGLGSRHDPGLRRDLGLHREQGPRRDPAAATRQAAQDAAEADVAGLVATLVEPGMAVGLSSGSATLAVARALVGVPDLTIVTNSLRIADLLQRVSAADDSAAQSVVLTGGVRTPADALVGPVAVRSLGHLHCDVVMIGVHGIDQHAGFTTKNLLEAETNRAFISAGSSVTVVADHTRWGRVGLTTVVDLDAVDRVVVDDGLEDEHAEVLRPLVNELWVASSAAPAHT</sequence>
<evidence type="ECO:0000256" key="3">
    <source>
        <dbReference type="ARBA" id="ARBA00023163"/>
    </source>
</evidence>
<reference evidence="7" key="1">
    <citation type="submission" date="2023-11" db="EMBL/GenBank/DDBJ databases">
        <authorList>
            <person name="Helweg L.P."/>
            <person name="Kiel A."/>
            <person name="Hitz F."/>
            <person name="Ruckert-Reed C."/>
            <person name="Busche T."/>
            <person name="Kaltschmidt B."/>
            <person name="Kaltschmidt C."/>
        </authorList>
    </citation>
    <scope>NUCLEOTIDE SEQUENCE [LARGE SCALE GENOMIC DNA]</scope>
    <source>
        <strain evidence="7">4.1</strain>
    </source>
</reference>
<dbReference type="InterPro" id="IPR001034">
    <property type="entry name" value="DeoR_HTH"/>
</dbReference>
<dbReference type="InterPro" id="IPR036388">
    <property type="entry name" value="WH-like_DNA-bd_sf"/>
</dbReference>
<dbReference type="GO" id="GO:0003677">
    <property type="term" value="F:DNA binding"/>
    <property type="evidence" value="ECO:0007669"/>
    <property type="project" value="UniProtKB-KW"/>
</dbReference>
<dbReference type="Gene3D" id="1.10.10.10">
    <property type="entry name" value="Winged helix-like DNA-binding domain superfamily/Winged helix DNA-binding domain"/>
    <property type="match status" value="1"/>
</dbReference>
<evidence type="ECO:0000313" key="7">
    <source>
        <dbReference type="Proteomes" id="UP001304340"/>
    </source>
</evidence>
<dbReference type="PANTHER" id="PTHR30363:SF44">
    <property type="entry name" value="AGA OPERON TRANSCRIPTIONAL REPRESSOR-RELATED"/>
    <property type="match status" value="1"/>
</dbReference>
<evidence type="ECO:0000256" key="1">
    <source>
        <dbReference type="ARBA" id="ARBA00023015"/>
    </source>
</evidence>
<keyword evidence="3" id="KW-0804">Transcription</keyword>
<evidence type="ECO:0000259" key="5">
    <source>
        <dbReference type="PROSITE" id="PS51000"/>
    </source>
</evidence>
<dbReference type="SUPFAM" id="SSF100950">
    <property type="entry name" value="NagB/RpiA/CoA transferase-like"/>
    <property type="match status" value="1"/>
</dbReference>
<dbReference type="SMART" id="SM00420">
    <property type="entry name" value="HTH_DEOR"/>
    <property type="match status" value="1"/>
</dbReference>
<dbReference type="GO" id="GO:0003700">
    <property type="term" value="F:DNA-binding transcription factor activity"/>
    <property type="evidence" value="ECO:0007669"/>
    <property type="project" value="InterPro"/>
</dbReference>
<keyword evidence="7" id="KW-1185">Reference proteome</keyword>
<dbReference type="PANTHER" id="PTHR30363">
    <property type="entry name" value="HTH-TYPE TRANSCRIPTIONAL REGULATOR SRLR-RELATED"/>
    <property type="match status" value="1"/>
</dbReference>
<accession>A0AAF0Z7J0</accession>
<dbReference type="KEGG" id="sbil:SANBI_003508"/>
<evidence type="ECO:0000256" key="4">
    <source>
        <dbReference type="SAM" id="MobiDB-lite"/>
    </source>
</evidence>
<dbReference type="SUPFAM" id="SSF46785">
    <property type="entry name" value="Winged helix' DNA-binding domain"/>
    <property type="match status" value="1"/>
</dbReference>
<dbReference type="InterPro" id="IPR014036">
    <property type="entry name" value="DeoR-like_C"/>
</dbReference>
<dbReference type="Pfam" id="PF08220">
    <property type="entry name" value="HTH_DeoR"/>
    <property type="match status" value="1"/>
</dbReference>
<dbReference type="InterPro" id="IPR050313">
    <property type="entry name" value="Carb_Metab_HTH_regulators"/>
</dbReference>
<dbReference type="RefSeq" id="WP_319157346.1">
    <property type="nucleotide sequence ID" value="NZ_CP138359.1"/>
</dbReference>
<feature type="domain" description="HTH deoR-type" evidence="5">
    <location>
        <begin position="3"/>
        <end position="58"/>
    </location>
</feature>
<gene>
    <name evidence="6" type="ORF">SANBI_003508</name>
</gene>
<dbReference type="Pfam" id="PF00455">
    <property type="entry name" value="DeoRC"/>
    <property type="match status" value="1"/>
</dbReference>
<dbReference type="InterPro" id="IPR037171">
    <property type="entry name" value="NagB/RpiA_transferase-like"/>
</dbReference>
<dbReference type="PROSITE" id="PS51000">
    <property type="entry name" value="HTH_DEOR_2"/>
    <property type="match status" value="1"/>
</dbReference>
<name>A0AAF0Z7J0_9MICO</name>
<keyword evidence="1" id="KW-0805">Transcription regulation</keyword>
<protein>
    <submittedName>
        <fullName evidence="6">DeoR/GlpR family DNA-binding transcription regulator</fullName>
    </submittedName>
</protein>
<dbReference type="SMART" id="SM01134">
    <property type="entry name" value="DeoRC"/>
    <property type="match status" value="1"/>
</dbReference>
<evidence type="ECO:0000313" key="6">
    <source>
        <dbReference type="EMBL" id="WPF82169.1"/>
    </source>
</evidence>
<dbReference type="PRINTS" id="PR00037">
    <property type="entry name" value="HTHLACR"/>
</dbReference>
<evidence type="ECO:0000256" key="2">
    <source>
        <dbReference type="ARBA" id="ARBA00023125"/>
    </source>
</evidence>
<feature type="compositionally biased region" description="Basic and acidic residues" evidence="4">
    <location>
        <begin position="75"/>
        <end position="97"/>
    </location>
</feature>
<dbReference type="Proteomes" id="UP001304340">
    <property type="component" value="Chromosome"/>
</dbReference>
<keyword evidence="2 6" id="KW-0238">DNA-binding</keyword>
<dbReference type="PROSITE" id="PS00894">
    <property type="entry name" value="HTH_DEOR_1"/>
    <property type="match status" value="1"/>
</dbReference>
<dbReference type="EMBL" id="CP138359">
    <property type="protein sequence ID" value="WPF82169.1"/>
    <property type="molecule type" value="Genomic_DNA"/>
</dbReference>
<dbReference type="InterPro" id="IPR018356">
    <property type="entry name" value="Tscrpt_reg_HTH_DeoR_CS"/>
</dbReference>
<dbReference type="InterPro" id="IPR036390">
    <property type="entry name" value="WH_DNA-bd_sf"/>
</dbReference>